<feature type="region of interest" description="Disordered" evidence="2">
    <location>
        <begin position="1062"/>
        <end position="1116"/>
    </location>
</feature>
<reference evidence="3 4" key="1">
    <citation type="submission" date="2022-09" db="EMBL/GenBank/DDBJ databases">
        <authorList>
            <person name="Palmer J.M."/>
        </authorList>
    </citation>
    <scope>NUCLEOTIDE SEQUENCE [LARGE SCALE GENOMIC DNA]</scope>
    <source>
        <strain evidence="3 4">DSM 7382</strain>
    </source>
</reference>
<evidence type="ECO:0000256" key="1">
    <source>
        <dbReference type="SAM" id="Coils"/>
    </source>
</evidence>
<evidence type="ECO:0000313" key="4">
    <source>
        <dbReference type="Proteomes" id="UP001385951"/>
    </source>
</evidence>
<evidence type="ECO:0000256" key="2">
    <source>
        <dbReference type="SAM" id="MobiDB-lite"/>
    </source>
</evidence>
<keyword evidence="1" id="KW-0175">Coiled coil</keyword>
<feature type="coiled-coil region" evidence="1">
    <location>
        <begin position="905"/>
        <end position="932"/>
    </location>
</feature>
<feature type="compositionally biased region" description="Acidic residues" evidence="2">
    <location>
        <begin position="689"/>
        <end position="708"/>
    </location>
</feature>
<dbReference type="Proteomes" id="UP001385951">
    <property type="component" value="Unassembled WGS sequence"/>
</dbReference>
<dbReference type="EMBL" id="JASBNA010000062">
    <property type="protein sequence ID" value="KAK7679237.1"/>
    <property type="molecule type" value="Genomic_DNA"/>
</dbReference>
<feature type="region of interest" description="Disordered" evidence="2">
    <location>
        <begin position="290"/>
        <end position="325"/>
    </location>
</feature>
<gene>
    <name evidence="3" type="ORF">QCA50_017815</name>
</gene>
<comment type="caution">
    <text evidence="3">The sequence shown here is derived from an EMBL/GenBank/DDBJ whole genome shotgun (WGS) entry which is preliminary data.</text>
</comment>
<evidence type="ECO:0000313" key="3">
    <source>
        <dbReference type="EMBL" id="KAK7679237.1"/>
    </source>
</evidence>
<sequence>MRDSLVVGSNSNVSERLNLLSYLYLLSAQKTYSMEVTSEPQTANIPEELITAQGACPAGVKPEGNEIISWNFCAFLREAIFSFPQGAMLEEYDAWITGIHDLWQEDTRHISEPTSNLGELPVLIFEFLKRITAYKQDGIPFDLVKVFTYIYQPDGPIIYDDLELSIDEEGRIDMPHRRWLGMTVDTFNAVRAREGRERLKLDSTPYFGRITATRLREMLASGKTIFQFQGAACPPKLPIIPSRMERQPTEGSTNEEPELQEAISEDVEMEMEQKAVEGSGEKRYSLRRKTVEKRATRQPPPTAPMKQQTPGIRARTQTKGKKPMRAAEIPQITLTSAGKRFEDDDDDGVIDLTLDGSDEDSELVRQVHCATRPEYWIEEKGRLPDTYWLDVEIHPDINELQIALISCYSCTINNRPCMIYLRISPGCVSCIDSGHSCSFVPFIGDGKTHVHVPYSVVLGKIFHCKQISLWMQGSPMEIQPRRIEHIHFGQGMPHGVKTHNFTKDGLAEEKRRAKLALKEIEEDVWQLIWFGLPYRDAERAHRLLMSKDPEEVALVDCAQWDIMDGLTEKDLEYVDKYYEALKRAWSQENFCAYDMLQLPPLSPHIPPLLPSGQNPELKGPPQSYGLTREKWVEERQRELGLLEGTPTNDDIESELEEVEEGGDAHDEDDDVEEAEQLEDATPSTSGDHTEEEIDQIVEDEEERQDEELGGAQEPPVVIERRTSSSKASVYDMPLSIEAQELSEDEAMEVDELLPSHFKAPKKGVVSRMRRNVRNMSPPPSSTLRAEGSMLTGGPSDDASTTSGQEIGGSLVEGSPQTPRRGTAPIDFLSPIQRELERPGSTLTRASAEQINAGMRTRLTELNTRLAVLEEQAAQQSSKEMVDLVHETRRWFDDAKATIPDAIEAMNVLTREHDALRTELQRTVAQFEEYRDKSESRLREAIKHQLQALLSGAEGVHLTELLPQSSGAQLEQAALSPIPEEQEASSSSDVRMASPSPPTRAVFFSPPPPPRVALSTLRRGTSAPPTAGLAHLAISSTDNEDPRITIQYQPLPSLSTVIAETTTNVPPTVDAPVVLPTSEGEENVTSEQESDVAERSSAGQEDTSGGEDMDISVGSIP</sequence>
<protein>
    <submittedName>
        <fullName evidence="3">Uncharacterized protein</fullName>
    </submittedName>
</protein>
<feature type="region of interest" description="Disordered" evidence="2">
    <location>
        <begin position="763"/>
        <end position="828"/>
    </location>
</feature>
<keyword evidence="4" id="KW-1185">Reference proteome</keyword>
<proteinExistence type="predicted"/>
<dbReference type="AlphaFoldDB" id="A0AAW0FG71"/>
<feature type="coiled-coil region" evidence="1">
    <location>
        <begin position="851"/>
        <end position="878"/>
    </location>
</feature>
<feature type="compositionally biased region" description="Acidic residues" evidence="2">
    <location>
        <begin position="1078"/>
        <end position="1090"/>
    </location>
</feature>
<accession>A0AAW0FG71</accession>
<feature type="compositionally biased region" description="Acidic residues" evidence="2">
    <location>
        <begin position="649"/>
        <end position="678"/>
    </location>
</feature>
<feature type="region of interest" description="Disordered" evidence="2">
    <location>
        <begin position="968"/>
        <end position="1024"/>
    </location>
</feature>
<organism evidence="3 4">
    <name type="scientific">Cerrena zonata</name>
    <dbReference type="NCBI Taxonomy" id="2478898"/>
    <lineage>
        <taxon>Eukaryota</taxon>
        <taxon>Fungi</taxon>
        <taxon>Dikarya</taxon>
        <taxon>Basidiomycota</taxon>
        <taxon>Agaricomycotina</taxon>
        <taxon>Agaricomycetes</taxon>
        <taxon>Polyporales</taxon>
        <taxon>Cerrenaceae</taxon>
        <taxon>Cerrena</taxon>
    </lineage>
</organism>
<feature type="region of interest" description="Disordered" evidence="2">
    <location>
        <begin position="638"/>
        <end position="726"/>
    </location>
</feature>
<name>A0AAW0FG71_9APHY</name>